<feature type="region of interest" description="Disordered" evidence="1">
    <location>
        <begin position="73"/>
        <end position="92"/>
    </location>
</feature>
<evidence type="ECO:0000313" key="2">
    <source>
        <dbReference type="EMBL" id="CAL1704152.1"/>
    </source>
</evidence>
<name>A0ABP1DAM5_9APHY</name>
<gene>
    <name evidence="2" type="ORF">GFSPODELE1_LOCUS4881</name>
</gene>
<evidence type="ECO:0000256" key="1">
    <source>
        <dbReference type="SAM" id="MobiDB-lite"/>
    </source>
</evidence>
<reference evidence="3" key="1">
    <citation type="submission" date="2024-04" db="EMBL/GenBank/DDBJ databases">
        <authorList>
            <person name="Shaw F."/>
            <person name="Minotto A."/>
        </authorList>
    </citation>
    <scope>NUCLEOTIDE SEQUENCE [LARGE SCALE GENOMIC DNA]</scope>
</reference>
<proteinExistence type="predicted"/>
<keyword evidence="3" id="KW-1185">Reference proteome</keyword>
<evidence type="ECO:0000313" key="3">
    <source>
        <dbReference type="Proteomes" id="UP001497453"/>
    </source>
</evidence>
<dbReference type="EMBL" id="OZ037946">
    <property type="protein sequence ID" value="CAL1704152.1"/>
    <property type="molecule type" value="Genomic_DNA"/>
</dbReference>
<dbReference type="Proteomes" id="UP001497453">
    <property type="component" value="Chromosome 3"/>
</dbReference>
<protein>
    <submittedName>
        <fullName evidence="2">Uncharacterized protein</fullName>
    </submittedName>
</protein>
<accession>A0ABP1DAM5</accession>
<sequence>MLNFFFTNAKSKSAVKAKPNPLTNDDPKQQHDIDTVERARAHEDTMLTDALDLSRPSLTHGFTLSHCRRLTRPVSSMSSNRSRKRSCPEMRTVTSEELEQSIQRIGAVFHQRSSASLRSDSVCETTSADGITQLRHVPGASTHTPTLIVPERATSSGSTLENGVVPEVLFTDDFSEDEDIISEFSGSTLSLSEELHDIAPSALELSPRDYLNVEIPDSSLSAPAEMYGLMWGCNPRSR</sequence>
<organism evidence="2 3">
    <name type="scientific">Somion occarium</name>
    <dbReference type="NCBI Taxonomy" id="3059160"/>
    <lineage>
        <taxon>Eukaryota</taxon>
        <taxon>Fungi</taxon>
        <taxon>Dikarya</taxon>
        <taxon>Basidiomycota</taxon>
        <taxon>Agaricomycotina</taxon>
        <taxon>Agaricomycetes</taxon>
        <taxon>Polyporales</taxon>
        <taxon>Cerrenaceae</taxon>
        <taxon>Somion</taxon>
    </lineage>
</organism>